<accession>A0A914W9F6</accession>
<sequence length="204" mass="23019">MAPLLLIAACDPMLNPLPACWEGRINNFALTVDKYTPSANIFGNELKDNEAYVFTFMFCISETTVCEKTIKISLSWEEFQYNGVEKFPFIYQVQGNDFFTIDSFFFGSDEQSSVNSAGYSSSGVSPAEYKKITFCDGTTFSMNWKNAFVPSPDMQKYLSNNNCGLCGNFDLNKINELETFIAMSGKKYIADDMYNLSDLYMTAE</sequence>
<dbReference type="WBParaSite" id="PSAMB.scaffold3333size18724.g21078.t1">
    <property type="protein sequence ID" value="PSAMB.scaffold3333size18724.g21078.t1"/>
    <property type="gene ID" value="PSAMB.scaffold3333size18724.g21078"/>
</dbReference>
<evidence type="ECO:0000313" key="2">
    <source>
        <dbReference type="Proteomes" id="UP000887566"/>
    </source>
</evidence>
<dbReference type="Proteomes" id="UP000887566">
    <property type="component" value="Unplaced"/>
</dbReference>
<reference evidence="3" key="1">
    <citation type="submission" date="2022-11" db="UniProtKB">
        <authorList>
            <consortium name="WormBaseParasite"/>
        </authorList>
    </citation>
    <scope>IDENTIFICATION</scope>
</reference>
<feature type="domain" description="VWFD" evidence="1">
    <location>
        <begin position="129"/>
        <end position="178"/>
    </location>
</feature>
<protein>
    <submittedName>
        <fullName evidence="3">Lipoprotein</fullName>
    </submittedName>
</protein>
<organism evidence="2 3">
    <name type="scientific">Plectus sambesii</name>
    <dbReference type="NCBI Taxonomy" id="2011161"/>
    <lineage>
        <taxon>Eukaryota</taxon>
        <taxon>Metazoa</taxon>
        <taxon>Ecdysozoa</taxon>
        <taxon>Nematoda</taxon>
        <taxon>Chromadorea</taxon>
        <taxon>Plectida</taxon>
        <taxon>Plectina</taxon>
        <taxon>Plectoidea</taxon>
        <taxon>Plectidae</taxon>
        <taxon>Plectus</taxon>
    </lineage>
</organism>
<dbReference type="AlphaFoldDB" id="A0A914W9F6"/>
<evidence type="ECO:0000259" key="1">
    <source>
        <dbReference type="Pfam" id="PF00094"/>
    </source>
</evidence>
<name>A0A914W9F6_9BILA</name>
<keyword evidence="2" id="KW-1185">Reference proteome</keyword>
<dbReference type="InterPro" id="IPR001846">
    <property type="entry name" value="VWF_type-D"/>
</dbReference>
<dbReference type="Pfam" id="PF00094">
    <property type="entry name" value="VWD"/>
    <property type="match status" value="1"/>
</dbReference>
<proteinExistence type="predicted"/>
<evidence type="ECO:0000313" key="3">
    <source>
        <dbReference type="WBParaSite" id="PSAMB.scaffold3333size18724.g21078.t1"/>
    </source>
</evidence>